<dbReference type="GO" id="GO:0008081">
    <property type="term" value="F:phosphoric diester hydrolase activity"/>
    <property type="evidence" value="ECO:0007669"/>
    <property type="project" value="InterPro"/>
</dbReference>
<dbReference type="GO" id="GO:0006629">
    <property type="term" value="P:lipid metabolic process"/>
    <property type="evidence" value="ECO:0007669"/>
    <property type="project" value="InterPro"/>
</dbReference>
<dbReference type="EMBL" id="LN891007">
    <property type="protein sequence ID" value="CUS11965.1"/>
    <property type="molecule type" value="Genomic_DNA"/>
</dbReference>
<dbReference type="Proteomes" id="UP001412239">
    <property type="component" value="Unassembled WGS sequence"/>
</dbReference>
<evidence type="ECO:0000313" key="2">
    <source>
        <dbReference type="Proteomes" id="UP001412239"/>
    </source>
</evidence>
<dbReference type="Pfam" id="PF26146">
    <property type="entry name" value="PI-PLC_X"/>
    <property type="match status" value="1"/>
</dbReference>
<reference evidence="1" key="1">
    <citation type="submission" date="2015-10" db="EMBL/GenBank/DDBJ databases">
        <authorList>
            <person name="Regsiter A."/>
            <person name="william w."/>
        </authorList>
    </citation>
    <scope>NUCLEOTIDE SEQUENCE</scope>
    <source>
        <strain evidence="1">Montdore</strain>
    </source>
</reference>
<gene>
    <name evidence="1" type="ORF">GSTUAT00003879001</name>
</gene>
<name>A0A292PZ27_9PEZI</name>
<sequence length="99" mass="11292">MTEYRSRLSRMLRQPDLTRLTYAPPTQPALPPARWLTLKQLIMAQRRIIAFTSAGADIGSVPWLLDEFFYVFETSFEVTDPSKFTCAAHRPGSVGESER</sequence>
<organism evidence="1 2">
    <name type="scientific">Tuber aestivum</name>
    <name type="common">summer truffle</name>
    <dbReference type="NCBI Taxonomy" id="59557"/>
    <lineage>
        <taxon>Eukaryota</taxon>
        <taxon>Fungi</taxon>
        <taxon>Dikarya</taxon>
        <taxon>Ascomycota</taxon>
        <taxon>Pezizomycotina</taxon>
        <taxon>Pezizomycetes</taxon>
        <taxon>Pezizales</taxon>
        <taxon>Tuberaceae</taxon>
        <taxon>Tuber</taxon>
    </lineage>
</organism>
<keyword evidence="2" id="KW-1185">Reference proteome</keyword>
<dbReference type="InterPro" id="IPR017946">
    <property type="entry name" value="PLC-like_Pdiesterase_TIM-brl"/>
</dbReference>
<feature type="non-terminal residue" evidence="1">
    <location>
        <position position="99"/>
    </location>
</feature>
<dbReference type="AlphaFoldDB" id="A0A292PZ27"/>
<dbReference type="SUPFAM" id="SSF51695">
    <property type="entry name" value="PLC-like phosphodiesterases"/>
    <property type="match status" value="1"/>
</dbReference>
<protein>
    <submittedName>
        <fullName evidence="1">Uncharacterized protein</fullName>
    </submittedName>
</protein>
<evidence type="ECO:0000313" key="1">
    <source>
        <dbReference type="EMBL" id="CUS11965.1"/>
    </source>
</evidence>
<proteinExistence type="predicted"/>
<accession>A0A292PZ27</accession>